<evidence type="ECO:0000256" key="3">
    <source>
        <dbReference type="ARBA" id="ARBA00022679"/>
    </source>
</evidence>
<dbReference type="Gene3D" id="3.40.50.150">
    <property type="entry name" value="Vaccinia Virus protein VP39"/>
    <property type="match status" value="1"/>
</dbReference>
<evidence type="ECO:0000259" key="4">
    <source>
        <dbReference type="Pfam" id="PF08241"/>
    </source>
</evidence>
<dbReference type="STRING" id="375574.GCA_001418035_00693"/>
<evidence type="ECO:0000256" key="1">
    <source>
        <dbReference type="ARBA" id="ARBA00008361"/>
    </source>
</evidence>
<sequence length="253" mass="28405">MSQGSFKDYFSVQAADYARYRPRYPDALFARLAEAAPGRALALDVATGSGQAAVALASHFDNVVATDASVAQLEHADAHPRVRYCCEPAEHTHLADGTVDLITVAQALHWFDLPRFWEEATRVLRPGGVIAVWCYPHFSTEGPLDTELEAIYREDTGPWWPPERAQVEAGYDGLDWPFEDIALPDWALTADWTLEELWGYLHTWSATQRAIEATGKDPIRPRWEAVEAAWGQATRRRFVWPLKLRAGRRAATS</sequence>
<accession>A0A0K6GTJ1</accession>
<dbReference type="PANTHER" id="PTHR44942:SF4">
    <property type="entry name" value="METHYLTRANSFERASE TYPE 11 DOMAIN-CONTAINING PROTEIN"/>
    <property type="match status" value="1"/>
</dbReference>
<dbReference type="GO" id="GO:0032259">
    <property type="term" value="P:methylation"/>
    <property type="evidence" value="ECO:0007669"/>
    <property type="project" value="UniProtKB-KW"/>
</dbReference>
<dbReference type="EMBL" id="CYHA01000001">
    <property type="protein sequence ID" value="CUA82046.1"/>
    <property type="molecule type" value="Genomic_DNA"/>
</dbReference>
<protein>
    <submittedName>
        <fullName evidence="5">Methyltransferase domain</fullName>
    </submittedName>
</protein>
<proteinExistence type="inferred from homology"/>
<dbReference type="CDD" id="cd02440">
    <property type="entry name" value="AdoMet_MTases"/>
    <property type="match status" value="1"/>
</dbReference>
<dbReference type="InterPro" id="IPR013216">
    <property type="entry name" value="Methyltransf_11"/>
</dbReference>
<dbReference type="Proteomes" id="UP000243535">
    <property type="component" value="Unassembled WGS sequence"/>
</dbReference>
<dbReference type="SUPFAM" id="SSF53335">
    <property type="entry name" value="S-adenosyl-L-methionine-dependent methyltransferases"/>
    <property type="match status" value="1"/>
</dbReference>
<dbReference type="AlphaFoldDB" id="A0A0K6GTJ1"/>
<evidence type="ECO:0000256" key="2">
    <source>
        <dbReference type="ARBA" id="ARBA00022603"/>
    </source>
</evidence>
<keyword evidence="3 5" id="KW-0808">Transferase</keyword>
<dbReference type="Pfam" id="PF08241">
    <property type="entry name" value="Methyltransf_11"/>
    <property type="match status" value="1"/>
</dbReference>
<keyword evidence="6" id="KW-1185">Reference proteome</keyword>
<comment type="similarity">
    <text evidence="1">Belongs to the methyltransferase superfamily.</text>
</comment>
<dbReference type="RefSeq" id="WP_055433394.1">
    <property type="nucleotide sequence ID" value="NZ_CYHA01000001.1"/>
</dbReference>
<keyword evidence="2 5" id="KW-0489">Methyltransferase</keyword>
<reference evidence="6" key="1">
    <citation type="submission" date="2015-08" db="EMBL/GenBank/DDBJ databases">
        <authorList>
            <person name="Varghese N."/>
        </authorList>
    </citation>
    <scope>NUCLEOTIDE SEQUENCE [LARGE SCALE GENOMIC DNA]</scope>
    <source>
        <strain evidence="6">DSM 17901</strain>
    </source>
</reference>
<feature type="domain" description="Methyltransferase type 11" evidence="4">
    <location>
        <begin position="43"/>
        <end position="131"/>
    </location>
</feature>
<evidence type="ECO:0000313" key="5">
    <source>
        <dbReference type="EMBL" id="CUA82046.1"/>
    </source>
</evidence>
<dbReference type="PANTHER" id="PTHR44942">
    <property type="entry name" value="METHYLTRANSF_11 DOMAIN-CONTAINING PROTEIN"/>
    <property type="match status" value="1"/>
</dbReference>
<evidence type="ECO:0000313" key="6">
    <source>
        <dbReference type="Proteomes" id="UP000243535"/>
    </source>
</evidence>
<dbReference type="OrthoDB" id="9797252at2"/>
<name>A0A0K6GTJ1_9NEIS</name>
<dbReference type="GO" id="GO:0008757">
    <property type="term" value="F:S-adenosylmethionine-dependent methyltransferase activity"/>
    <property type="evidence" value="ECO:0007669"/>
    <property type="project" value="InterPro"/>
</dbReference>
<organism evidence="5 6">
    <name type="scientific">Gulbenkiania indica</name>
    <dbReference type="NCBI Taxonomy" id="375574"/>
    <lineage>
        <taxon>Bacteria</taxon>
        <taxon>Pseudomonadati</taxon>
        <taxon>Pseudomonadota</taxon>
        <taxon>Betaproteobacteria</taxon>
        <taxon>Neisseriales</taxon>
        <taxon>Chromobacteriaceae</taxon>
        <taxon>Gulbenkiania</taxon>
    </lineage>
</organism>
<dbReference type="InterPro" id="IPR051052">
    <property type="entry name" value="Diverse_substrate_MTase"/>
</dbReference>
<gene>
    <name evidence="5" type="ORF">Ga0061063_0896</name>
</gene>
<dbReference type="InterPro" id="IPR029063">
    <property type="entry name" value="SAM-dependent_MTases_sf"/>
</dbReference>